<reference evidence="8 10" key="2">
    <citation type="journal article" date="2013" name="Nature">
        <title>Insights into bilaterian evolution from three spiralian genomes.</title>
        <authorList>
            <person name="Simakov O."/>
            <person name="Marletaz F."/>
            <person name="Cho S.J."/>
            <person name="Edsinger-Gonzales E."/>
            <person name="Havlak P."/>
            <person name="Hellsten U."/>
            <person name="Kuo D.H."/>
            <person name="Larsson T."/>
            <person name="Lv J."/>
            <person name="Arendt D."/>
            <person name="Savage R."/>
            <person name="Osoegawa K."/>
            <person name="de Jong P."/>
            <person name="Grimwood J."/>
            <person name="Chapman J.A."/>
            <person name="Shapiro H."/>
            <person name="Aerts A."/>
            <person name="Otillar R.P."/>
            <person name="Terry A.Y."/>
            <person name="Boore J.L."/>
            <person name="Grigoriev I.V."/>
            <person name="Lindberg D.R."/>
            <person name="Seaver E.C."/>
            <person name="Weisblat D.A."/>
            <person name="Putnam N.H."/>
            <person name="Rokhsar D.S."/>
        </authorList>
    </citation>
    <scope>NUCLEOTIDE SEQUENCE</scope>
    <source>
        <strain evidence="8 10">I ESC-2004</strain>
    </source>
</reference>
<dbReference type="GO" id="GO:0006397">
    <property type="term" value="P:mRNA processing"/>
    <property type="evidence" value="ECO:0007669"/>
    <property type="project" value="UniProtKB-KW"/>
</dbReference>
<keyword evidence="7" id="KW-0539">Nucleus</keyword>
<dbReference type="HOGENOM" id="CLU_2838465_0_0_1"/>
<keyword evidence="10" id="KW-1185">Reference proteome</keyword>
<dbReference type="EMBL" id="AMQN01008157">
    <property type="status" value="NOT_ANNOTATED_CDS"/>
    <property type="molecule type" value="Genomic_DNA"/>
</dbReference>
<keyword evidence="6" id="KW-0508">mRNA splicing</keyword>
<dbReference type="AlphaFoldDB" id="R7UME4"/>
<evidence type="ECO:0000313" key="10">
    <source>
        <dbReference type="Proteomes" id="UP000014760"/>
    </source>
</evidence>
<evidence type="ECO:0000256" key="5">
    <source>
        <dbReference type="ARBA" id="ARBA00022664"/>
    </source>
</evidence>
<sequence length="66" mass="7727">MTREEWEKQQSVIRRVYDPDTGRTRLIRGDGEVIEEIVSRDRQKEINKQATSADGISYMRQAGMLK</sequence>
<evidence type="ECO:0000256" key="6">
    <source>
        <dbReference type="ARBA" id="ARBA00023187"/>
    </source>
</evidence>
<dbReference type="Pfam" id="PF10500">
    <property type="entry name" value="SR-25"/>
    <property type="match status" value="1"/>
</dbReference>
<evidence type="ECO:0000256" key="2">
    <source>
        <dbReference type="ARBA" id="ARBA00004604"/>
    </source>
</evidence>
<evidence type="ECO:0000256" key="4">
    <source>
        <dbReference type="ARBA" id="ARBA00017993"/>
    </source>
</evidence>
<reference evidence="10" key="1">
    <citation type="submission" date="2012-12" db="EMBL/GenBank/DDBJ databases">
        <authorList>
            <person name="Hellsten U."/>
            <person name="Grimwood J."/>
            <person name="Chapman J.A."/>
            <person name="Shapiro H."/>
            <person name="Aerts A."/>
            <person name="Otillar R.P."/>
            <person name="Terry A.Y."/>
            <person name="Boore J.L."/>
            <person name="Simakov O."/>
            <person name="Marletaz F."/>
            <person name="Cho S.-J."/>
            <person name="Edsinger-Gonzales E."/>
            <person name="Havlak P."/>
            <person name="Kuo D.-H."/>
            <person name="Larsson T."/>
            <person name="Lv J."/>
            <person name="Arendt D."/>
            <person name="Savage R."/>
            <person name="Osoegawa K."/>
            <person name="de Jong P."/>
            <person name="Lindberg D.R."/>
            <person name="Seaver E.C."/>
            <person name="Weisblat D.A."/>
            <person name="Putnam N.H."/>
            <person name="Grigoriev I.V."/>
            <person name="Rokhsar D.S."/>
        </authorList>
    </citation>
    <scope>NUCLEOTIDE SEQUENCE</scope>
    <source>
        <strain evidence="10">I ESC-2004</strain>
    </source>
</reference>
<dbReference type="GO" id="GO:0016607">
    <property type="term" value="C:nuclear speck"/>
    <property type="evidence" value="ECO:0007669"/>
    <property type="project" value="UniProtKB-SubCell"/>
</dbReference>
<accession>R7UME4</accession>
<dbReference type="EnsemblMetazoa" id="CapteT154514">
    <property type="protein sequence ID" value="CapteP154514"/>
    <property type="gene ID" value="CapteG154514"/>
</dbReference>
<keyword evidence="5" id="KW-0507">mRNA processing</keyword>
<dbReference type="GO" id="GO:0008380">
    <property type="term" value="P:RNA splicing"/>
    <property type="evidence" value="ECO:0007669"/>
    <property type="project" value="UniProtKB-KW"/>
</dbReference>
<evidence type="ECO:0000313" key="9">
    <source>
        <dbReference type="EnsemblMetazoa" id="CapteP154514"/>
    </source>
</evidence>
<evidence type="ECO:0000256" key="7">
    <source>
        <dbReference type="ARBA" id="ARBA00023242"/>
    </source>
</evidence>
<dbReference type="EMBL" id="KB302324">
    <property type="protein sequence ID" value="ELU04417.1"/>
    <property type="molecule type" value="Genomic_DNA"/>
</dbReference>
<reference evidence="9" key="3">
    <citation type="submission" date="2015-06" db="UniProtKB">
        <authorList>
            <consortium name="EnsemblMetazoa"/>
        </authorList>
    </citation>
    <scope>IDENTIFICATION</scope>
</reference>
<evidence type="ECO:0000256" key="3">
    <source>
        <dbReference type="ARBA" id="ARBA00006852"/>
    </source>
</evidence>
<evidence type="ECO:0000313" key="8">
    <source>
        <dbReference type="EMBL" id="ELU04417.1"/>
    </source>
</evidence>
<protein>
    <recommendedName>
        <fullName evidence="4">ADP-ribosylation factor-like protein 6-interacting protein 4</fullName>
    </recommendedName>
</protein>
<organism evidence="8">
    <name type="scientific">Capitella teleta</name>
    <name type="common">Polychaete worm</name>
    <dbReference type="NCBI Taxonomy" id="283909"/>
    <lineage>
        <taxon>Eukaryota</taxon>
        <taxon>Metazoa</taxon>
        <taxon>Spiralia</taxon>
        <taxon>Lophotrochozoa</taxon>
        <taxon>Annelida</taxon>
        <taxon>Polychaeta</taxon>
        <taxon>Sedentaria</taxon>
        <taxon>Scolecida</taxon>
        <taxon>Capitellidae</taxon>
        <taxon>Capitella</taxon>
    </lineage>
</organism>
<dbReference type="Proteomes" id="UP000014760">
    <property type="component" value="Unassembled WGS sequence"/>
</dbReference>
<comment type="subcellular location">
    <subcellularLocation>
        <location evidence="1">Nucleus speckle</location>
    </subcellularLocation>
    <subcellularLocation>
        <location evidence="2">Nucleus</location>
        <location evidence="2">Nucleolus</location>
    </subcellularLocation>
</comment>
<comment type="similarity">
    <text evidence="3">Belongs to the ARL6IP4 family.</text>
</comment>
<gene>
    <name evidence="8" type="ORF">CAPTEDRAFT_154514</name>
</gene>
<dbReference type="GO" id="GO:0005730">
    <property type="term" value="C:nucleolus"/>
    <property type="evidence" value="ECO:0007669"/>
    <property type="project" value="UniProtKB-SubCell"/>
</dbReference>
<name>R7UME4_CAPTE</name>
<dbReference type="OrthoDB" id="48562at2759"/>
<evidence type="ECO:0000256" key="1">
    <source>
        <dbReference type="ARBA" id="ARBA00004324"/>
    </source>
</evidence>
<dbReference type="InterPro" id="IPR019532">
    <property type="entry name" value="Nucl_RNA-splicing_assoc_SR-25"/>
</dbReference>
<proteinExistence type="inferred from homology"/>